<comment type="caution">
    <text evidence="1">The sequence shown here is derived from an EMBL/GenBank/DDBJ whole genome shotgun (WGS) entry which is preliminary data.</text>
</comment>
<evidence type="ECO:0000313" key="1">
    <source>
        <dbReference type="EMBL" id="KAH7848119.1"/>
    </source>
</evidence>
<gene>
    <name evidence="1" type="ORF">Vadar_034018</name>
</gene>
<dbReference type="Proteomes" id="UP000828048">
    <property type="component" value="Chromosome 5"/>
</dbReference>
<accession>A0ACB7Y3U6</accession>
<reference evidence="1 2" key="1">
    <citation type="journal article" date="2021" name="Hortic Res">
        <title>High-quality reference genome and annotation aids understanding of berry development for evergreen blueberry (Vaccinium darrowii).</title>
        <authorList>
            <person name="Yu J."/>
            <person name="Hulse-Kemp A.M."/>
            <person name="Babiker E."/>
            <person name="Staton M."/>
        </authorList>
    </citation>
    <scope>NUCLEOTIDE SEQUENCE [LARGE SCALE GENOMIC DNA]</scope>
    <source>
        <strain evidence="2">cv. NJ 8807/NJ 8810</strain>
        <tissue evidence="1">Young leaf</tissue>
    </source>
</reference>
<protein>
    <submittedName>
        <fullName evidence="1">Uncharacterized protein</fullName>
    </submittedName>
</protein>
<keyword evidence="2" id="KW-1185">Reference proteome</keyword>
<organism evidence="1 2">
    <name type="scientific">Vaccinium darrowii</name>
    <dbReference type="NCBI Taxonomy" id="229202"/>
    <lineage>
        <taxon>Eukaryota</taxon>
        <taxon>Viridiplantae</taxon>
        <taxon>Streptophyta</taxon>
        <taxon>Embryophyta</taxon>
        <taxon>Tracheophyta</taxon>
        <taxon>Spermatophyta</taxon>
        <taxon>Magnoliopsida</taxon>
        <taxon>eudicotyledons</taxon>
        <taxon>Gunneridae</taxon>
        <taxon>Pentapetalae</taxon>
        <taxon>asterids</taxon>
        <taxon>Ericales</taxon>
        <taxon>Ericaceae</taxon>
        <taxon>Vaccinioideae</taxon>
        <taxon>Vaccinieae</taxon>
        <taxon>Vaccinium</taxon>
    </lineage>
</organism>
<sequence length="629" mass="71174">MGAQKTFTVQVLPKEEAWNLFREVAGISEEDTNFLSTKMAVVNECRGLPIAILTVGRALYGKDETSWQYSDIPKEAIVRYGIGLELFGSIDSVGEARDIVHVHIDHLKKCFLLMDGRSDGFVQMHDVIRDLAISIASREEHSFMVKALKRWPENERRGDYVVISMICTGMHVTLPHNLEFPKLQLLRLESKWEFPIESPESFYQGMKELKVVDLSSMYIQPLSTSLQCSTNLQVLSLLDCELVDKDLAVIKALKNLEILSFTGSNVEELPREIGNLNCLKLLDLLNCKVRRIPYGVLSSLSKLEGLYLGVSFAGWDVVEDGKDMTLTNACIAELASLPNLVALDIYVPNVECWVWPRDVVFLGNIRAFHICFGKSSRYIDECLYPPTNRLALNRLGISRGVMEILELKLLLKITRILRLSSIKWVKHNIRDLDENGFRHLLELQVARCLDLECLINTSDGQLAKEAFCVLKTLHLSVLPELRHLWKGPTQLACLRSLTDVTVYRCPTLERCVFSLAIARNLVQLQNITIQECDQLDVIVSSIEGVEHEIVSAAAEENEIQFPRLALLVLNSLPNFTGFCKPMMAVKLPQLKHLELEDIPKINCLWPASENNYGTIIQPLFNNKVDMLLL</sequence>
<dbReference type="EMBL" id="CM037155">
    <property type="protein sequence ID" value="KAH7848119.1"/>
    <property type="molecule type" value="Genomic_DNA"/>
</dbReference>
<name>A0ACB7Y3U6_9ERIC</name>
<evidence type="ECO:0000313" key="2">
    <source>
        <dbReference type="Proteomes" id="UP000828048"/>
    </source>
</evidence>
<proteinExistence type="predicted"/>